<sequence length="117" mass="13261">MIPVTLSKYRVLFTSTWVFKANFSTYAGVSVIAICAWYSRSISSRCSGVIVTLDLPPMCIGFGFFLIGIKLFLFFFFCTPRGAMRLVRSRFTIYAIFGDQALCLKHTLVHLVSHCLR</sequence>
<feature type="transmembrane region" description="Helical" evidence="1">
    <location>
        <begin position="60"/>
        <end position="78"/>
    </location>
</feature>
<evidence type="ECO:0000313" key="2">
    <source>
        <dbReference type="EMBL" id="BAN65971.1"/>
    </source>
</evidence>
<feature type="transmembrane region" description="Helical" evidence="1">
    <location>
        <begin position="21"/>
        <end position="40"/>
    </location>
</feature>
<keyword evidence="1" id="KW-0472">Membrane</keyword>
<accession>S6B9T6</accession>
<keyword evidence="1" id="KW-1133">Transmembrane helix</keyword>
<keyword evidence="1" id="KW-0812">Transmembrane</keyword>
<protein>
    <submittedName>
        <fullName evidence="2">Uncharacterized protein</fullName>
    </submittedName>
</protein>
<evidence type="ECO:0000256" key="1">
    <source>
        <dbReference type="SAM" id="Phobius"/>
    </source>
</evidence>
<proteinExistence type="evidence at transcript level"/>
<organism evidence="2">
    <name type="scientific">Babesia bovis</name>
    <dbReference type="NCBI Taxonomy" id="5865"/>
    <lineage>
        <taxon>Eukaryota</taxon>
        <taxon>Sar</taxon>
        <taxon>Alveolata</taxon>
        <taxon>Apicomplexa</taxon>
        <taxon>Aconoidasida</taxon>
        <taxon>Piroplasmida</taxon>
        <taxon>Babesiidae</taxon>
        <taxon>Babesia</taxon>
    </lineage>
</organism>
<dbReference type="AlphaFoldDB" id="S6B9T6"/>
<reference evidence="2" key="1">
    <citation type="journal article" date="2014" name="BMC Genomics">
        <title>The Babesia bovis gene and promoter model: an update from full-length EST analysis.</title>
        <authorList>
            <person name="Yamagishi J."/>
            <person name="Wakaguri H."/>
            <person name="Yokoyama N."/>
            <person name="Yamashita R."/>
            <person name="Suzuki Y."/>
            <person name="Xuan X."/>
            <person name="Igarashi I."/>
        </authorList>
    </citation>
    <scope>NUCLEOTIDE SEQUENCE</scope>
    <source>
        <strain evidence="2">Texas</strain>
    </source>
</reference>
<dbReference type="EMBL" id="AK442177">
    <property type="protein sequence ID" value="BAN65971.1"/>
    <property type="molecule type" value="mRNA"/>
</dbReference>
<name>S6B9T6_BABBO</name>